<dbReference type="AlphaFoldDB" id="A6JPG0"/>
<dbReference type="Proteomes" id="UP000234681">
    <property type="component" value="Chromosome 1"/>
</dbReference>
<sequence length="31" mass="3551">MTVSQLWLLWWLLSLCLASSVREDCPKPSTS</sequence>
<evidence type="ECO:0000313" key="2">
    <source>
        <dbReference type="EMBL" id="EDL93833.1"/>
    </source>
</evidence>
<organism evidence="2 3">
    <name type="scientific">Rattus norvegicus</name>
    <name type="common">Rat</name>
    <dbReference type="NCBI Taxonomy" id="10116"/>
    <lineage>
        <taxon>Eukaryota</taxon>
        <taxon>Metazoa</taxon>
        <taxon>Chordata</taxon>
        <taxon>Craniata</taxon>
        <taxon>Vertebrata</taxon>
        <taxon>Euteleostomi</taxon>
        <taxon>Mammalia</taxon>
        <taxon>Eutheria</taxon>
        <taxon>Euarchontoglires</taxon>
        <taxon>Glires</taxon>
        <taxon>Rodentia</taxon>
        <taxon>Myomorpha</taxon>
        <taxon>Muroidea</taxon>
        <taxon>Muridae</taxon>
        <taxon>Murinae</taxon>
        <taxon>Rattus</taxon>
    </lineage>
</organism>
<keyword evidence="1" id="KW-0732">Signal</keyword>
<name>A6JPG0_RAT</name>
<feature type="chain" id="PRO_5039929090" evidence="1">
    <location>
        <begin position="19"/>
        <end position="31"/>
    </location>
</feature>
<accession>A6JPG0</accession>
<proteinExistence type="predicted"/>
<evidence type="ECO:0000313" key="3">
    <source>
        <dbReference type="Proteomes" id="UP000234681"/>
    </source>
</evidence>
<protein>
    <submittedName>
        <fullName evidence="2">RCG57328, isoform CRA_b</fullName>
    </submittedName>
</protein>
<gene>
    <name evidence="2" type="ORF">rCG_57328</name>
</gene>
<feature type="signal peptide" evidence="1">
    <location>
        <begin position="1"/>
        <end position="18"/>
    </location>
</feature>
<dbReference type="EMBL" id="CH473994">
    <property type="protein sequence ID" value="EDL93833.1"/>
    <property type="molecule type" value="Genomic_DNA"/>
</dbReference>
<reference evidence="3" key="1">
    <citation type="submission" date="2005-09" db="EMBL/GenBank/DDBJ databases">
        <authorList>
            <person name="Mural R.J."/>
            <person name="Li P.W."/>
            <person name="Adams M.D."/>
            <person name="Amanatides P.G."/>
            <person name="Baden-Tillson H."/>
            <person name="Barnstead M."/>
            <person name="Chin S.H."/>
            <person name="Dew I."/>
            <person name="Evans C.A."/>
            <person name="Ferriera S."/>
            <person name="Flanigan M."/>
            <person name="Fosler C."/>
            <person name="Glodek A."/>
            <person name="Gu Z."/>
            <person name="Holt R.A."/>
            <person name="Jennings D."/>
            <person name="Kraft C.L."/>
            <person name="Lu F."/>
            <person name="Nguyen T."/>
            <person name="Nusskern D.R."/>
            <person name="Pfannkoch C.M."/>
            <person name="Sitter C."/>
            <person name="Sutton G.G."/>
            <person name="Venter J.C."/>
            <person name="Wang Z."/>
            <person name="Woodage T."/>
            <person name="Zheng X.H."/>
            <person name="Zhong F."/>
        </authorList>
    </citation>
    <scope>NUCLEOTIDE SEQUENCE [LARGE SCALE GENOMIC DNA]</scope>
    <source>
        <strain>BN</strain>
        <strain evidence="3">Sprague-Dawley</strain>
    </source>
</reference>
<evidence type="ECO:0000256" key="1">
    <source>
        <dbReference type="SAM" id="SignalP"/>
    </source>
</evidence>